<organism evidence="2 3">
    <name type="scientific">Thioflexithrix psekupsensis</name>
    <dbReference type="NCBI Taxonomy" id="1570016"/>
    <lineage>
        <taxon>Bacteria</taxon>
        <taxon>Pseudomonadati</taxon>
        <taxon>Pseudomonadota</taxon>
        <taxon>Gammaproteobacteria</taxon>
        <taxon>Thiotrichales</taxon>
        <taxon>Thioflexithrix</taxon>
    </lineage>
</organism>
<protein>
    <submittedName>
        <fullName evidence="2">Uncharacterized protein</fullName>
    </submittedName>
</protein>
<name>A0A251X8W0_9GAMM</name>
<dbReference type="Proteomes" id="UP000194798">
    <property type="component" value="Unassembled WGS sequence"/>
</dbReference>
<evidence type="ECO:0000313" key="3">
    <source>
        <dbReference type="Proteomes" id="UP000194798"/>
    </source>
</evidence>
<comment type="caution">
    <text evidence="2">The sequence shown here is derived from an EMBL/GenBank/DDBJ whole genome shotgun (WGS) entry which is preliminary data.</text>
</comment>
<evidence type="ECO:0000256" key="1">
    <source>
        <dbReference type="SAM" id="Phobius"/>
    </source>
</evidence>
<gene>
    <name evidence="2" type="ORF">TPSD3_09010</name>
</gene>
<evidence type="ECO:0000313" key="2">
    <source>
        <dbReference type="EMBL" id="OUD14436.1"/>
    </source>
</evidence>
<keyword evidence="1" id="KW-0812">Transmembrane</keyword>
<sequence length="95" mass="10601">MRPCKPYLGTNIIEVSFILMSLGLFTLILIPATIATPPVSFIKTNTPTPTLRQESVLFPTQTKTPLSTKIDEQCLQVALCRVEQEKPVLLYLDLP</sequence>
<proteinExistence type="predicted"/>
<dbReference type="EMBL" id="MSLT01000012">
    <property type="protein sequence ID" value="OUD14436.1"/>
    <property type="molecule type" value="Genomic_DNA"/>
</dbReference>
<feature type="transmembrane region" description="Helical" evidence="1">
    <location>
        <begin position="12"/>
        <end position="34"/>
    </location>
</feature>
<keyword evidence="1" id="KW-1133">Transmembrane helix</keyword>
<accession>A0A251X8W0</accession>
<dbReference type="RefSeq" id="WP_086488217.1">
    <property type="nucleotide sequence ID" value="NZ_MSLT01000012.1"/>
</dbReference>
<reference evidence="2 3" key="1">
    <citation type="submission" date="2016-12" db="EMBL/GenBank/DDBJ databases">
        <title>Thioflexothrix psekupsii D3 genome sequencing and assembly.</title>
        <authorList>
            <person name="Fomenkov A."/>
            <person name="Vincze T."/>
            <person name="Grabovich M."/>
            <person name="Anton B.P."/>
            <person name="Dubinina G."/>
            <person name="Orlova M."/>
            <person name="Belousova E."/>
            <person name="Roberts R.J."/>
        </authorList>
    </citation>
    <scope>NUCLEOTIDE SEQUENCE [LARGE SCALE GENOMIC DNA]</scope>
    <source>
        <strain evidence="2">D3</strain>
    </source>
</reference>
<dbReference type="AlphaFoldDB" id="A0A251X8W0"/>
<keyword evidence="3" id="KW-1185">Reference proteome</keyword>
<keyword evidence="1" id="KW-0472">Membrane</keyword>